<dbReference type="SMART" id="SM00346">
    <property type="entry name" value="HTH_ICLR"/>
    <property type="match status" value="1"/>
</dbReference>
<dbReference type="Proteomes" id="UP001549110">
    <property type="component" value="Unassembled WGS sequence"/>
</dbReference>
<keyword evidence="3" id="KW-0804">Transcription</keyword>
<evidence type="ECO:0000256" key="2">
    <source>
        <dbReference type="ARBA" id="ARBA00023125"/>
    </source>
</evidence>
<dbReference type="EMBL" id="JBEPLU010000001">
    <property type="protein sequence ID" value="MET3525893.1"/>
    <property type="molecule type" value="Genomic_DNA"/>
</dbReference>
<sequence length="260" mass="28148">MTENVLSAARVLDLIELIAAADEGVLLREATMRLNAPKSSTLMLLRTLVNRGYVYRDTVSDRYVLADQHRSGGFGWISDPHARLVAAARPFMESLSQALGESMNFAVLDKPGHARALTQVVADVEVRYVANINRPIPLYCTAIGRVLVSRQPEAEWGQMIGEGPFLALTRYTQTDPIEIMKIIGQVRDQGHAVVMEEFALGGTGVAAPVLGADGRAVAALNIGCVTSRFAEKRERLIGAVMAAANALSEQLRVRRPAATP</sequence>
<reference evidence="6 7" key="1">
    <citation type="submission" date="2024-06" db="EMBL/GenBank/DDBJ databases">
        <title>Genomic Encyclopedia of Type Strains, Phase IV (KMG-IV): sequencing the most valuable type-strain genomes for metagenomic binning, comparative biology and taxonomic classification.</title>
        <authorList>
            <person name="Goeker M."/>
        </authorList>
    </citation>
    <scope>NUCLEOTIDE SEQUENCE [LARGE SCALE GENOMIC DNA]</scope>
    <source>
        <strain evidence="6 7">DSM 17809</strain>
    </source>
</reference>
<evidence type="ECO:0000256" key="3">
    <source>
        <dbReference type="ARBA" id="ARBA00023163"/>
    </source>
</evidence>
<accession>A0ABV2EFS6</accession>
<dbReference type="InterPro" id="IPR050707">
    <property type="entry name" value="HTH_MetabolicPath_Reg"/>
</dbReference>
<dbReference type="InterPro" id="IPR036390">
    <property type="entry name" value="WH_DNA-bd_sf"/>
</dbReference>
<dbReference type="PROSITE" id="PS51078">
    <property type="entry name" value="ICLR_ED"/>
    <property type="match status" value="1"/>
</dbReference>
<dbReference type="InterPro" id="IPR005471">
    <property type="entry name" value="Tscrpt_reg_IclR_N"/>
</dbReference>
<dbReference type="PANTHER" id="PTHR30136">
    <property type="entry name" value="HELIX-TURN-HELIX TRANSCRIPTIONAL REGULATOR, ICLR FAMILY"/>
    <property type="match status" value="1"/>
</dbReference>
<organism evidence="6 7">
    <name type="scientific">Phenylobacterium koreense</name>
    <dbReference type="NCBI Taxonomy" id="266125"/>
    <lineage>
        <taxon>Bacteria</taxon>
        <taxon>Pseudomonadati</taxon>
        <taxon>Pseudomonadota</taxon>
        <taxon>Alphaproteobacteria</taxon>
        <taxon>Caulobacterales</taxon>
        <taxon>Caulobacteraceae</taxon>
        <taxon>Phenylobacterium</taxon>
    </lineage>
</organism>
<dbReference type="Pfam" id="PF09339">
    <property type="entry name" value="HTH_IclR"/>
    <property type="match status" value="1"/>
</dbReference>
<feature type="domain" description="IclR-ED" evidence="5">
    <location>
        <begin position="70"/>
        <end position="253"/>
    </location>
</feature>
<dbReference type="InterPro" id="IPR036388">
    <property type="entry name" value="WH-like_DNA-bd_sf"/>
</dbReference>
<dbReference type="Gene3D" id="1.10.10.10">
    <property type="entry name" value="Winged helix-like DNA-binding domain superfamily/Winged helix DNA-binding domain"/>
    <property type="match status" value="1"/>
</dbReference>
<evidence type="ECO:0000259" key="4">
    <source>
        <dbReference type="PROSITE" id="PS51077"/>
    </source>
</evidence>
<dbReference type="InterPro" id="IPR014757">
    <property type="entry name" value="Tscrpt_reg_IclR_C"/>
</dbReference>
<evidence type="ECO:0000313" key="7">
    <source>
        <dbReference type="Proteomes" id="UP001549110"/>
    </source>
</evidence>
<proteinExistence type="predicted"/>
<dbReference type="InterPro" id="IPR029016">
    <property type="entry name" value="GAF-like_dom_sf"/>
</dbReference>
<comment type="caution">
    <text evidence="6">The sequence shown here is derived from an EMBL/GenBank/DDBJ whole genome shotgun (WGS) entry which is preliminary data.</text>
</comment>
<evidence type="ECO:0000256" key="1">
    <source>
        <dbReference type="ARBA" id="ARBA00023015"/>
    </source>
</evidence>
<keyword evidence="1" id="KW-0805">Transcription regulation</keyword>
<dbReference type="SUPFAM" id="SSF46785">
    <property type="entry name" value="Winged helix' DNA-binding domain"/>
    <property type="match status" value="1"/>
</dbReference>
<keyword evidence="2" id="KW-0238">DNA-binding</keyword>
<dbReference type="RefSeq" id="WP_331930997.1">
    <property type="nucleotide sequence ID" value="NZ_JBEPLU010000001.1"/>
</dbReference>
<dbReference type="SUPFAM" id="SSF55781">
    <property type="entry name" value="GAF domain-like"/>
    <property type="match status" value="1"/>
</dbReference>
<dbReference type="Gene3D" id="3.30.450.40">
    <property type="match status" value="1"/>
</dbReference>
<keyword evidence="7" id="KW-1185">Reference proteome</keyword>
<gene>
    <name evidence="6" type="ORF">ABID41_000988</name>
</gene>
<dbReference type="PANTHER" id="PTHR30136:SF24">
    <property type="entry name" value="HTH-TYPE TRANSCRIPTIONAL REPRESSOR ALLR"/>
    <property type="match status" value="1"/>
</dbReference>
<protein>
    <submittedName>
        <fullName evidence="6">IclR family pca regulon transcriptional regulator</fullName>
    </submittedName>
</protein>
<evidence type="ECO:0000259" key="5">
    <source>
        <dbReference type="PROSITE" id="PS51078"/>
    </source>
</evidence>
<evidence type="ECO:0000313" key="6">
    <source>
        <dbReference type="EMBL" id="MET3525893.1"/>
    </source>
</evidence>
<name>A0ABV2EFS6_9CAUL</name>
<dbReference type="PROSITE" id="PS51077">
    <property type="entry name" value="HTH_ICLR"/>
    <property type="match status" value="1"/>
</dbReference>
<feature type="domain" description="HTH iclR-type" evidence="4">
    <location>
        <begin position="5"/>
        <end position="67"/>
    </location>
</feature>
<dbReference type="Pfam" id="PF01614">
    <property type="entry name" value="IclR_C"/>
    <property type="match status" value="1"/>
</dbReference>